<feature type="compositionally biased region" description="Low complexity" evidence="1">
    <location>
        <begin position="553"/>
        <end position="570"/>
    </location>
</feature>
<dbReference type="InterPro" id="IPR013103">
    <property type="entry name" value="RVT_2"/>
</dbReference>
<proteinExistence type="predicted"/>
<feature type="compositionally biased region" description="Low complexity" evidence="1">
    <location>
        <begin position="472"/>
        <end position="485"/>
    </location>
</feature>
<evidence type="ECO:0000259" key="3">
    <source>
        <dbReference type="PROSITE" id="PS50994"/>
    </source>
</evidence>
<feature type="domain" description="Integrase catalytic" evidence="3">
    <location>
        <begin position="179"/>
        <end position="328"/>
    </location>
</feature>
<protein>
    <recommendedName>
        <fullName evidence="3">Integrase catalytic domain-containing protein</fullName>
    </recommendedName>
</protein>
<dbReference type="InterPro" id="IPR001584">
    <property type="entry name" value="Integrase_cat-core"/>
</dbReference>
<dbReference type="EMBL" id="JAJFAZ020000005">
    <property type="protein sequence ID" value="KAI5330217.1"/>
    <property type="molecule type" value="Genomic_DNA"/>
</dbReference>
<feature type="transmembrane region" description="Helical" evidence="2">
    <location>
        <begin position="369"/>
        <end position="393"/>
    </location>
</feature>
<dbReference type="AlphaFoldDB" id="A0AAD4Z1I9"/>
<feature type="transmembrane region" description="Helical" evidence="2">
    <location>
        <begin position="737"/>
        <end position="757"/>
    </location>
</feature>
<dbReference type="Pfam" id="PF00665">
    <property type="entry name" value="rve"/>
    <property type="match status" value="1"/>
</dbReference>
<comment type="caution">
    <text evidence="4">The sequence shown here is derived from an EMBL/GenBank/DDBJ whole genome shotgun (WGS) entry which is preliminary data.</text>
</comment>
<dbReference type="PANTHER" id="PTHR11439:SF524">
    <property type="entry name" value="RNA-DIRECTED DNA POLYMERASE, PROTEIN KINASE RLK-PELLE-DLSV FAMILY"/>
    <property type="match status" value="1"/>
</dbReference>
<evidence type="ECO:0000256" key="1">
    <source>
        <dbReference type="SAM" id="MobiDB-lite"/>
    </source>
</evidence>
<dbReference type="InterPro" id="IPR036397">
    <property type="entry name" value="RNaseH_sf"/>
</dbReference>
<dbReference type="GO" id="GO:0015074">
    <property type="term" value="P:DNA integration"/>
    <property type="evidence" value="ECO:0007669"/>
    <property type="project" value="InterPro"/>
</dbReference>
<organism evidence="4 5">
    <name type="scientific">Prunus dulcis</name>
    <name type="common">Almond</name>
    <name type="synonym">Amygdalus dulcis</name>
    <dbReference type="NCBI Taxonomy" id="3755"/>
    <lineage>
        <taxon>Eukaryota</taxon>
        <taxon>Viridiplantae</taxon>
        <taxon>Streptophyta</taxon>
        <taxon>Embryophyta</taxon>
        <taxon>Tracheophyta</taxon>
        <taxon>Spermatophyta</taxon>
        <taxon>Magnoliopsida</taxon>
        <taxon>eudicotyledons</taxon>
        <taxon>Gunneridae</taxon>
        <taxon>Pentapetalae</taxon>
        <taxon>rosids</taxon>
        <taxon>fabids</taxon>
        <taxon>Rosales</taxon>
        <taxon>Rosaceae</taxon>
        <taxon>Amygdaloideae</taxon>
        <taxon>Amygdaleae</taxon>
        <taxon>Prunus</taxon>
    </lineage>
</organism>
<keyword evidence="5" id="KW-1185">Reference proteome</keyword>
<evidence type="ECO:0000313" key="4">
    <source>
        <dbReference type="EMBL" id="KAI5330217.1"/>
    </source>
</evidence>
<dbReference type="SUPFAM" id="SSF53098">
    <property type="entry name" value="Ribonuclease H-like"/>
    <property type="match status" value="1"/>
</dbReference>
<gene>
    <name evidence="4" type="ORF">L3X38_029615</name>
</gene>
<dbReference type="InterPro" id="IPR025724">
    <property type="entry name" value="GAG-pre-integrase_dom"/>
</dbReference>
<dbReference type="Pfam" id="PF07727">
    <property type="entry name" value="RVT_2"/>
    <property type="match status" value="2"/>
</dbReference>
<feature type="region of interest" description="Disordered" evidence="1">
    <location>
        <begin position="411"/>
        <end position="501"/>
    </location>
</feature>
<dbReference type="InterPro" id="IPR043502">
    <property type="entry name" value="DNA/RNA_pol_sf"/>
</dbReference>
<feature type="compositionally biased region" description="Basic residues" evidence="1">
    <location>
        <begin position="573"/>
        <end position="584"/>
    </location>
</feature>
<feature type="region of interest" description="Disordered" evidence="1">
    <location>
        <begin position="515"/>
        <end position="588"/>
    </location>
</feature>
<dbReference type="Gene3D" id="3.30.420.10">
    <property type="entry name" value="Ribonuclease H-like superfamily/Ribonuclease H"/>
    <property type="match status" value="1"/>
</dbReference>
<reference evidence="4 5" key="1">
    <citation type="journal article" date="2022" name="G3 (Bethesda)">
        <title>Whole-genome sequence and methylome profiling of the almond [Prunus dulcis (Mill.) D.A. Webb] cultivar 'Nonpareil'.</title>
        <authorList>
            <person name="D'Amico-Willman K.M."/>
            <person name="Ouma W.Z."/>
            <person name="Meulia T."/>
            <person name="Sideli G.M."/>
            <person name="Gradziel T.M."/>
            <person name="Fresnedo-Ramirez J."/>
        </authorList>
    </citation>
    <scope>NUCLEOTIDE SEQUENCE [LARGE SCALE GENOMIC DNA]</scope>
    <source>
        <strain evidence="4">Clone GOH B32 T37-40</strain>
    </source>
</reference>
<accession>A0AAD4Z1I9</accession>
<keyword evidence="2" id="KW-0812">Transmembrane</keyword>
<dbReference type="PROSITE" id="PS50994">
    <property type="entry name" value="INTEGRASE"/>
    <property type="match status" value="1"/>
</dbReference>
<dbReference type="SUPFAM" id="SSF56672">
    <property type="entry name" value="DNA/RNA polymerases"/>
    <property type="match status" value="1"/>
</dbReference>
<evidence type="ECO:0000313" key="5">
    <source>
        <dbReference type="Proteomes" id="UP001054821"/>
    </source>
</evidence>
<feature type="compositionally biased region" description="Low complexity" evidence="1">
    <location>
        <begin position="434"/>
        <end position="456"/>
    </location>
</feature>
<dbReference type="GO" id="GO:0003676">
    <property type="term" value="F:nucleic acid binding"/>
    <property type="evidence" value="ECO:0007669"/>
    <property type="project" value="InterPro"/>
</dbReference>
<feature type="region of interest" description="Disordered" evidence="1">
    <location>
        <begin position="1"/>
        <end position="22"/>
    </location>
</feature>
<sequence>MTNDARRSTNVSSSTVSPHDQVVFGNGDSLPITHSGNVSFSSGNFLFRLFDVLRVPSLHKNLLSFSQFTQDSLVSITFFPWGYLIRDLNTGVVLFQGPCKDGLYPTFPKLLPPSPTALTTVVSSSSLWHRRLGHPSNKVLDTLVSQSLLGSSFRLPNDHCKHCALAKSIRLSFSPIEHSTVAPFDLIHSDVWMSPIASISGFRYYVLFTDDFTRYSWIFPMRLKSEVFGHFSAFVTYVRNHFSISVKTFQSDGGKEFDNSQFRQFCATNGIVHRFSCPHTPQQNGLAERKHRHIADMGRTLLLTAQFPHNLWAEAFCTEVIMFLTNYNLDLLSVFLLATVIVIAVIDASTHQVVAFTLLDMLFFMKTNFIILFLLLLPLQLHHASSILFLLALTTSPCSLRYPHQHPILPQYTRPTLQPQPSSSHPPQPRTIAHPSLSSVSAAQSSLPSLPSAHAHFPPPSTDLAQPDDTSHTSSLTLSPSSDITPPSPEPVPLFPSSDSAPDLIGSRAMLLPASGSASPNVPPCPPALATRPALEPPFSSLSSATAIDPALAHAPSAASTQPPSSRSSPVHTRSKSGIHKPNPKYHANFSTRYPLPQAFAAFLATDDEPTSYTQASRFPEWKNAMVEEFNALLKQGTWSLVPSSPHFNTVGCKWVFRVKRHSDGTIERHKARLVAKGYHQQPGVDYFDTFSPVVKPTTVRTVLSLAVSSGWSLRQLDVKNAFLHGLLTEEVTFNNLLVLLILVALTMCASFIRLYMDAHSMMILLLYVDDIVLTGSNSNQLRTFIHRLGIEFEIKDLGRLHYFLGVEVSYLPDSVHLTQNKYTLALLKRSNLLECKPATTPTASKTSLSSSHGSPLLDPTPYRQLVGALQYLTFTRPDISYAVQHVSQFMGSPTDVHFEAVKRILRYLKGTLGFGLPIHHSPVPSLLVAYSDADWAGCPDTRRSTTGYCVFLGKTLISWSAKKQRTVSRSSAEAEYRAPAHACANTIWIQSLLHELHFSLSKPVLLHCDNLSATYMAANPVFHSRTKHVAIDYHFIRERLTAGSHQVRFISSHDQLADVFTKGLPAARFVRLVSNLVTYSASSLRGSIRELPPQS</sequence>
<keyword evidence="2" id="KW-0472">Membrane</keyword>
<keyword evidence="2" id="KW-1133">Transmembrane helix</keyword>
<evidence type="ECO:0000256" key="2">
    <source>
        <dbReference type="SAM" id="Phobius"/>
    </source>
</evidence>
<dbReference type="InterPro" id="IPR012337">
    <property type="entry name" value="RNaseH-like_sf"/>
</dbReference>
<dbReference type="CDD" id="cd09272">
    <property type="entry name" value="RNase_HI_RT_Ty1"/>
    <property type="match status" value="1"/>
</dbReference>
<name>A0AAD4Z1I9_PRUDU</name>
<feature type="transmembrane region" description="Helical" evidence="2">
    <location>
        <begin position="327"/>
        <end position="348"/>
    </location>
</feature>
<dbReference type="Pfam" id="PF13976">
    <property type="entry name" value="gag_pre-integrs"/>
    <property type="match status" value="1"/>
</dbReference>
<dbReference type="PANTHER" id="PTHR11439">
    <property type="entry name" value="GAG-POL-RELATED RETROTRANSPOSON"/>
    <property type="match status" value="1"/>
</dbReference>
<dbReference type="Proteomes" id="UP001054821">
    <property type="component" value="Chromosome 5"/>
</dbReference>
<feature type="compositionally biased region" description="Low complexity" evidence="1">
    <location>
        <begin position="8"/>
        <end position="17"/>
    </location>
</feature>